<dbReference type="Proteomes" id="UP000253303">
    <property type="component" value="Unassembled WGS sequence"/>
</dbReference>
<gene>
    <name evidence="3" type="ORF">DP939_16800</name>
</gene>
<proteinExistence type="predicted"/>
<comment type="caution">
    <text evidence="3">The sequence shown here is derived from an EMBL/GenBank/DDBJ whole genome shotgun (WGS) entry which is preliminary data.</text>
</comment>
<dbReference type="PANTHER" id="PTHR37507:SF2">
    <property type="entry name" value="SPORULATION PROTEIN YDCC"/>
    <property type="match status" value="1"/>
</dbReference>
<dbReference type="AlphaFoldDB" id="A0A366M0A5"/>
<dbReference type="PANTHER" id="PTHR37507">
    <property type="entry name" value="SPORULATION PROTEIN YDCC"/>
    <property type="match status" value="1"/>
</dbReference>
<dbReference type="EMBL" id="QMEY01000006">
    <property type="protein sequence ID" value="RBQ18862.1"/>
    <property type="molecule type" value="Genomic_DNA"/>
</dbReference>
<dbReference type="InterPro" id="IPR052944">
    <property type="entry name" value="Sporulation_related"/>
</dbReference>
<reference evidence="3 4" key="1">
    <citation type="submission" date="2018-06" db="EMBL/GenBank/DDBJ databases">
        <title>Sphaerisporangium craniellae sp. nov., isolated from a marine sponge in the South China Sea.</title>
        <authorList>
            <person name="Li L."/>
        </authorList>
    </citation>
    <scope>NUCLEOTIDE SEQUENCE [LARGE SCALE GENOMIC DNA]</scope>
    <source>
        <strain evidence="3 4">LHW63015</strain>
    </source>
</reference>
<keyword evidence="2" id="KW-0812">Transmembrane</keyword>
<evidence type="ECO:0000256" key="1">
    <source>
        <dbReference type="SAM" id="MobiDB-lite"/>
    </source>
</evidence>
<accession>A0A366M0A5</accession>
<evidence type="ECO:0000313" key="4">
    <source>
        <dbReference type="Proteomes" id="UP000253303"/>
    </source>
</evidence>
<keyword evidence="2" id="KW-1133">Transmembrane helix</keyword>
<sequence>MSSNVHDTGPLRESRKSRGRAVRWGVPIAAVAVIAAAVGTGPVIAAVRGTPALPDRTAGQLLAEAAGAARSGQFPPMSGTVLQTSSLGLPSMPAQSADPTSPLSLLTGAHEFKVWYGGAGRQRVAFLGRMSETNLIKNGDRVWLYESGGNKATRLKVADSLLAGEERGRKHPLGGRAVPTDLTPQALSAQLLDAIDEHTAVGVSNDVKVADRAAYQLTFAPKSPDSLVKEIRVAFDGETYVPLRFQVYAKDSIEPAFETGFTSVTFTPPAPENFTFTPPAGAKVTQETIGDKDVEKAEDRALRRLGHGGEDKAGKEGKESKDGGKAGPSAPDTGEITVHGSAWTSVIEAPLRTSDLTEKPRDGAGSEVAGFGEAVLSAAKPVSGAWGNGRLIQTKLITVLLTDDGRVLAGAVGPQALYEAAGRK</sequence>
<evidence type="ECO:0000313" key="3">
    <source>
        <dbReference type="EMBL" id="RBQ18862.1"/>
    </source>
</evidence>
<feature type="transmembrane region" description="Helical" evidence="2">
    <location>
        <begin position="21"/>
        <end position="47"/>
    </location>
</feature>
<protein>
    <submittedName>
        <fullName evidence="3">DUF2092 domain-containing protein</fullName>
    </submittedName>
</protein>
<dbReference type="OrthoDB" id="4822274at2"/>
<dbReference type="InterPro" id="IPR029046">
    <property type="entry name" value="LolA/LolB/LppX"/>
</dbReference>
<keyword evidence="4" id="KW-1185">Reference proteome</keyword>
<feature type="compositionally biased region" description="Basic and acidic residues" evidence="1">
    <location>
        <begin position="289"/>
        <end position="324"/>
    </location>
</feature>
<dbReference type="Gene3D" id="2.50.20.10">
    <property type="entry name" value="Lipoprotein localisation LolA/LolB/LppX"/>
    <property type="match status" value="1"/>
</dbReference>
<name>A0A366M0A5_9ACTN</name>
<evidence type="ECO:0000256" key="2">
    <source>
        <dbReference type="SAM" id="Phobius"/>
    </source>
</evidence>
<dbReference type="SUPFAM" id="SSF89392">
    <property type="entry name" value="Prokaryotic lipoproteins and lipoprotein localization factors"/>
    <property type="match status" value="1"/>
</dbReference>
<keyword evidence="2" id="KW-0472">Membrane</keyword>
<organism evidence="3 4">
    <name type="scientific">Spongiactinospora rosea</name>
    <dbReference type="NCBI Taxonomy" id="2248750"/>
    <lineage>
        <taxon>Bacteria</taxon>
        <taxon>Bacillati</taxon>
        <taxon>Actinomycetota</taxon>
        <taxon>Actinomycetes</taxon>
        <taxon>Streptosporangiales</taxon>
        <taxon>Streptosporangiaceae</taxon>
        <taxon>Spongiactinospora</taxon>
    </lineage>
</organism>
<feature type="region of interest" description="Disordered" evidence="1">
    <location>
        <begin position="275"/>
        <end position="336"/>
    </location>
</feature>